<name>A0ABZ2L7N4_9BACT</name>
<accession>A0ABZ2L7N4</accession>
<dbReference type="Gene3D" id="3.40.50.150">
    <property type="entry name" value="Vaccinia Virus protein VP39"/>
    <property type="match status" value="1"/>
</dbReference>
<evidence type="ECO:0000256" key="2">
    <source>
        <dbReference type="ARBA" id="ARBA00022679"/>
    </source>
</evidence>
<evidence type="ECO:0000313" key="7">
    <source>
        <dbReference type="Proteomes" id="UP001374803"/>
    </source>
</evidence>
<dbReference type="PROSITE" id="PS51683">
    <property type="entry name" value="SAM_OMT_II"/>
    <property type="match status" value="1"/>
</dbReference>
<evidence type="ECO:0000256" key="1">
    <source>
        <dbReference type="ARBA" id="ARBA00022603"/>
    </source>
</evidence>
<dbReference type="GO" id="GO:0032259">
    <property type="term" value="P:methylation"/>
    <property type="evidence" value="ECO:0007669"/>
    <property type="project" value="UniProtKB-KW"/>
</dbReference>
<dbReference type="PANTHER" id="PTHR43712">
    <property type="entry name" value="PUTATIVE (AFU_ORTHOLOGUE AFUA_4G14580)-RELATED"/>
    <property type="match status" value="1"/>
</dbReference>
<organism evidence="6 7">
    <name type="scientific">Pendulispora rubella</name>
    <dbReference type="NCBI Taxonomy" id="2741070"/>
    <lineage>
        <taxon>Bacteria</taxon>
        <taxon>Pseudomonadati</taxon>
        <taxon>Myxococcota</taxon>
        <taxon>Myxococcia</taxon>
        <taxon>Myxococcales</taxon>
        <taxon>Sorangiineae</taxon>
        <taxon>Pendulisporaceae</taxon>
        <taxon>Pendulispora</taxon>
    </lineage>
</organism>
<dbReference type="Pfam" id="PF21212">
    <property type="entry name" value="Dimerisation2-like_dom"/>
    <property type="match status" value="1"/>
</dbReference>
<dbReference type="Gene3D" id="1.10.10.10">
    <property type="entry name" value="Winged helix-like DNA-binding domain superfamily/Winged helix DNA-binding domain"/>
    <property type="match status" value="1"/>
</dbReference>
<gene>
    <name evidence="6" type="ORF">LVJ94_05920</name>
</gene>
<dbReference type="InterPro" id="IPR049480">
    <property type="entry name" value="BVU_1015-like_N"/>
</dbReference>
<feature type="domain" description="O-methyltransferase C-terminal" evidence="4">
    <location>
        <begin position="183"/>
        <end position="319"/>
    </location>
</feature>
<dbReference type="Pfam" id="PF00891">
    <property type="entry name" value="Methyltransf_2"/>
    <property type="match status" value="1"/>
</dbReference>
<keyword evidence="7" id="KW-1185">Reference proteome</keyword>
<dbReference type="InterPro" id="IPR036390">
    <property type="entry name" value="WH_DNA-bd_sf"/>
</dbReference>
<evidence type="ECO:0000256" key="3">
    <source>
        <dbReference type="ARBA" id="ARBA00022691"/>
    </source>
</evidence>
<dbReference type="SUPFAM" id="SSF46785">
    <property type="entry name" value="Winged helix' DNA-binding domain"/>
    <property type="match status" value="1"/>
</dbReference>
<keyword evidence="3" id="KW-0949">S-adenosyl-L-methionine</keyword>
<dbReference type="Proteomes" id="UP001374803">
    <property type="component" value="Chromosome"/>
</dbReference>
<keyword evidence="1 6" id="KW-0489">Methyltransferase</keyword>
<feature type="domain" description="BVU-1015-like N-terminal dimerisation-like" evidence="5">
    <location>
        <begin position="17"/>
        <end position="84"/>
    </location>
</feature>
<dbReference type="InterPro" id="IPR016461">
    <property type="entry name" value="COMT-like"/>
</dbReference>
<dbReference type="GO" id="GO:0008168">
    <property type="term" value="F:methyltransferase activity"/>
    <property type="evidence" value="ECO:0007669"/>
    <property type="project" value="UniProtKB-KW"/>
</dbReference>
<evidence type="ECO:0000313" key="6">
    <source>
        <dbReference type="EMBL" id="WXB06770.1"/>
    </source>
</evidence>
<keyword evidence="2" id="KW-0808">Transferase</keyword>
<proteinExistence type="predicted"/>
<dbReference type="EMBL" id="CP089983">
    <property type="protein sequence ID" value="WXB06770.1"/>
    <property type="molecule type" value="Genomic_DNA"/>
</dbReference>
<evidence type="ECO:0000259" key="4">
    <source>
        <dbReference type="Pfam" id="PF00891"/>
    </source>
</evidence>
<evidence type="ECO:0000259" key="5">
    <source>
        <dbReference type="Pfam" id="PF21212"/>
    </source>
</evidence>
<dbReference type="PANTHER" id="PTHR43712:SF2">
    <property type="entry name" value="O-METHYLTRANSFERASE CICE"/>
    <property type="match status" value="1"/>
</dbReference>
<dbReference type="InterPro" id="IPR029063">
    <property type="entry name" value="SAM-dependent_MTases_sf"/>
</dbReference>
<dbReference type="RefSeq" id="WP_394836427.1">
    <property type="nucleotide sequence ID" value="NZ_CP089929.1"/>
</dbReference>
<dbReference type="InterPro" id="IPR001077">
    <property type="entry name" value="COMT_C"/>
</dbReference>
<dbReference type="InterPro" id="IPR036388">
    <property type="entry name" value="WH-like_DNA-bd_sf"/>
</dbReference>
<dbReference type="Gene3D" id="1.20.58.1390">
    <property type="match status" value="1"/>
</dbReference>
<reference evidence="6" key="1">
    <citation type="submission" date="2021-12" db="EMBL/GenBank/DDBJ databases">
        <title>Discovery of the Pendulisporaceae a myxobacterial family with distinct sporulation behavior and unique specialized metabolism.</title>
        <authorList>
            <person name="Garcia R."/>
            <person name="Popoff A."/>
            <person name="Bader C.D."/>
            <person name="Loehr J."/>
            <person name="Walesch S."/>
            <person name="Walt C."/>
            <person name="Boldt J."/>
            <person name="Bunk B."/>
            <person name="Haeckl F.J.F.P.J."/>
            <person name="Gunesch A.P."/>
            <person name="Birkelbach J."/>
            <person name="Nuebel U."/>
            <person name="Pietschmann T."/>
            <person name="Bach T."/>
            <person name="Mueller R."/>
        </authorList>
    </citation>
    <scope>NUCLEOTIDE SEQUENCE</scope>
    <source>
        <strain evidence="6">MSr11367</strain>
    </source>
</reference>
<protein>
    <submittedName>
        <fullName evidence="6">Methyltransferase</fullName>
    </submittedName>
</protein>
<sequence>MNFYEVDTLSAPDAMFRAQQIAFGPFMFQAAMALRDLGILSALEKHGKLGATARELATELQLPEYGVKVLAEAGLGMGVLLWNEKERRFSITKTGRIIEHDGMTRANMNFVRDVNYRGFAHLQEAVQTGKPSGLVELGDWPTVYHGLASLPPDVRASWLAFDHFYSDGAFARALPIVFHHRPRRLLDVGGNTGRWATRCLAHDPDVEITIADLPRQIEMAQRALEGVEQRHRVAFHGVDLLDPQGMLPTGHDAIWMSQVLDCFSLEDIVSILRRAATVMTPSDNLFILEAYWDRQHREAAAFCVQQTSLYFTCVANGTSQMYHSADVLGCVAEAGLEVAEDIDDVGLSHTLFRCVRRK</sequence>
<dbReference type="CDD" id="cd02440">
    <property type="entry name" value="AdoMet_MTases"/>
    <property type="match status" value="1"/>
</dbReference>
<dbReference type="SUPFAM" id="SSF53335">
    <property type="entry name" value="S-adenosyl-L-methionine-dependent methyltransferases"/>
    <property type="match status" value="1"/>
</dbReference>